<keyword evidence="1" id="KW-1133">Transmembrane helix</keyword>
<dbReference type="AlphaFoldDB" id="A0AB36P3W9"/>
<keyword evidence="4" id="KW-1185">Reference proteome</keyword>
<protein>
    <submittedName>
        <fullName evidence="3">Uncharacterized membrane protein YhaH, DUF805 family</fullName>
    </submittedName>
</protein>
<dbReference type="RefSeq" id="WP_073394325.1">
    <property type="nucleotide sequence ID" value="NZ_FRBX01000002.1"/>
</dbReference>
<comment type="caution">
    <text evidence="2">The sequence shown here is derived from an EMBL/GenBank/DDBJ whole genome shotgun (WGS) entry which is preliminary data.</text>
</comment>
<keyword evidence="1" id="KW-0812">Transmembrane</keyword>
<accession>A0AB36P3W9</accession>
<dbReference type="EMBL" id="MUHB01000006">
    <property type="protein sequence ID" value="OXB06461.1"/>
    <property type="molecule type" value="Genomic_DNA"/>
</dbReference>
<dbReference type="PANTHER" id="PTHR34980:SF2">
    <property type="entry name" value="INNER MEMBRANE PROTEIN YHAH-RELATED"/>
    <property type="match status" value="1"/>
</dbReference>
<proteinExistence type="predicted"/>
<evidence type="ECO:0000313" key="5">
    <source>
        <dbReference type="Proteomes" id="UP000198431"/>
    </source>
</evidence>
<dbReference type="Proteomes" id="UP000184216">
    <property type="component" value="Unassembled WGS sequence"/>
</dbReference>
<evidence type="ECO:0000256" key="1">
    <source>
        <dbReference type="SAM" id="Phobius"/>
    </source>
</evidence>
<dbReference type="PANTHER" id="PTHR34980">
    <property type="entry name" value="INNER MEMBRANE PROTEIN-RELATED-RELATED"/>
    <property type="match status" value="1"/>
</dbReference>
<feature type="transmembrane region" description="Helical" evidence="1">
    <location>
        <begin position="25"/>
        <end position="50"/>
    </location>
</feature>
<dbReference type="EMBL" id="FRBX01000002">
    <property type="protein sequence ID" value="SHL90092.1"/>
    <property type="molecule type" value="Genomic_DNA"/>
</dbReference>
<sequence length="141" mass="15779">MIEWYKKVVFENYANFKGRARRSEYWYFALANGLISILLIVIGAIIGAIFGDAVTGGIIGYAFFGLYTLATFIPTLAAVVRRLHDVGKSGWFYFICLVPFIGGIWLLILLFTEGDSGPNDYGQDPKNNIEEINEIGKVELQ</sequence>
<feature type="transmembrane region" description="Helical" evidence="1">
    <location>
        <begin position="91"/>
        <end position="111"/>
    </location>
</feature>
<feature type="transmembrane region" description="Helical" evidence="1">
    <location>
        <begin position="56"/>
        <end position="79"/>
    </location>
</feature>
<evidence type="ECO:0000313" key="2">
    <source>
        <dbReference type="EMBL" id="OXB06461.1"/>
    </source>
</evidence>
<evidence type="ECO:0000313" key="3">
    <source>
        <dbReference type="EMBL" id="SHL90092.1"/>
    </source>
</evidence>
<keyword evidence="1" id="KW-0472">Membrane</keyword>
<reference evidence="3 4" key="2">
    <citation type="submission" date="2016-11" db="EMBL/GenBank/DDBJ databases">
        <authorList>
            <person name="Varghese N."/>
            <person name="Submissions S."/>
        </authorList>
    </citation>
    <scope>NUCLEOTIDE SEQUENCE [LARGE SCALE GENOMIC DNA]</scope>
    <source>
        <strain evidence="3 4">DSM 6368</strain>
    </source>
</reference>
<evidence type="ECO:0000313" key="4">
    <source>
        <dbReference type="Proteomes" id="UP000184216"/>
    </source>
</evidence>
<reference evidence="2 5" key="1">
    <citation type="submission" date="2016-11" db="EMBL/GenBank/DDBJ databases">
        <title>Whole genomes of Flavobacteriaceae.</title>
        <authorList>
            <person name="Stine C."/>
            <person name="Li C."/>
            <person name="Tadesse D."/>
        </authorList>
    </citation>
    <scope>NUCLEOTIDE SEQUENCE [LARGE SCALE GENOMIC DNA]</scope>
    <source>
        <strain evidence="2 5">ATCC 19366</strain>
    </source>
</reference>
<dbReference type="Pfam" id="PF05656">
    <property type="entry name" value="DUF805"/>
    <property type="match status" value="1"/>
</dbReference>
<dbReference type="InterPro" id="IPR008523">
    <property type="entry name" value="DUF805"/>
</dbReference>
<gene>
    <name evidence="2" type="ORF">B0A72_05280</name>
    <name evidence="3" type="ORF">SAMN05444387_1394</name>
</gene>
<name>A0AB36P3W9_9FLAO</name>
<organism evidence="2 5">
    <name type="scientific">Flavobacterium pectinovorum</name>
    <dbReference type="NCBI Taxonomy" id="29533"/>
    <lineage>
        <taxon>Bacteria</taxon>
        <taxon>Pseudomonadati</taxon>
        <taxon>Bacteroidota</taxon>
        <taxon>Flavobacteriia</taxon>
        <taxon>Flavobacteriales</taxon>
        <taxon>Flavobacteriaceae</taxon>
        <taxon>Flavobacterium</taxon>
    </lineage>
</organism>
<dbReference type="Proteomes" id="UP000198431">
    <property type="component" value="Unassembled WGS sequence"/>
</dbReference>
<dbReference type="GO" id="GO:0005886">
    <property type="term" value="C:plasma membrane"/>
    <property type="evidence" value="ECO:0007669"/>
    <property type="project" value="TreeGrafter"/>
</dbReference>